<comment type="caution">
    <text evidence="1">The sequence shown here is derived from an EMBL/GenBank/DDBJ whole genome shotgun (WGS) entry which is preliminary data.</text>
</comment>
<dbReference type="Proteomes" id="UP000256873">
    <property type="component" value="Unassembled WGS sequence"/>
</dbReference>
<evidence type="ECO:0000313" key="2">
    <source>
        <dbReference type="Proteomes" id="UP000256873"/>
    </source>
</evidence>
<protein>
    <submittedName>
        <fullName evidence="1">Uncharacterized protein</fullName>
    </submittedName>
</protein>
<dbReference type="EMBL" id="QQWC01000002">
    <property type="protein sequence ID" value="REJ43384.1"/>
    <property type="molecule type" value="Genomic_DNA"/>
</dbReference>
<dbReference type="AlphaFoldDB" id="A0A3E0L7J2"/>
<organism evidence="1 2">
    <name type="scientific">Microcystis flos-aquae TF09</name>
    <dbReference type="NCBI Taxonomy" id="2060473"/>
    <lineage>
        <taxon>Bacteria</taxon>
        <taxon>Bacillati</taxon>
        <taxon>Cyanobacteriota</taxon>
        <taxon>Cyanophyceae</taxon>
        <taxon>Oscillatoriophycideae</taxon>
        <taxon>Chroococcales</taxon>
        <taxon>Microcystaceae</taxon>
        <taxon>Microcystis</taxon>
    </lineage>
</organism>
<evidence type="ECO:0000313" key="1">
    <source>
        <dbReference type="EMBL" id="REJ43384.1"/>
    </source>
</evidence>
<proteinExistence type="predicted"/>
<sequence length="299" mass="31489">MLFTIQTSDSVIPLSTIKNEANKMKTLSRLNSKESALTVLVIVSQIFLVNHRVIAQSIPRISIPGLATPVIPVITPNVAIPTVNVTTTNNIPATSLRSQPIIPTVNVTTTNNIPATSLRFQPVIPTAVTPTVNVTTTNNIPATSLRSQPIIPTVNVTTTNNIPSTSLINSPTPVIPTVNVTFNDNGVPTAVPELKPLTFSVTGSEDNPSSFLSVINNNGVTTETAEVVKTSAGTSITIPQPTAVNDQLVTVSTVNVVFPSSQEATGITSSFNNSFSNPSNPFTIQSSTLTVNFTPPVLD</sequence>
<name>A0A3E0L7J2_9CHRO</name>
<reference evidence="1 2" key="1">
    <citation type="submission" date="2017-10" db="EMBL/GenBank/DDBJ databases">
        <title>A large-scale comparative metagenomic study reveals the eutrophication-driven functional interactions in six Microcystis-epibionts communities.</title>
        <authorList>
            <person name="Li Q."/>
            <person name="Lin F."/>
        </authorList>
    </citation>
    <scope>NUCLEOTIDE SEQUENCE [LARGE SCALE GENOMIC DNA]</scope>
    <source>
        <strain evidence="1">TF09</strain>
    </source>
</reference>
<accession>A0A3E0L7J2</accession>
<gene>
    <name evidence="1" type="ORF">DWQ54_11215</name>
</gene>